<evidence type="ECO:0000313" key="2">
    <source>
        <dbReference type="Proteomes" id="UP000557217"/>
    </source>
</evidence>
<keyword evidence="2" id="KW-1185">Reference proteome</keyword>
<accession>A0A840Q3X0</accession>
<keyword evidence="1" id="KW-0966">Cell projection</keyword>
<dbReference type="NCBIfam" id="TIGR03826">
    <property type="entry name" value="YvyF"/>
    <property type="match status" value="1"/>
</dbReference>
<dbReference type="InterPro" id="IPR022258">
    <property type="entry name" value="Flagellar_operon_YvyF"/>
</dbReference>
<gene>
    <name evidence="1" type="ORF">HNR36_002108</name>
</gene>
<dbReference type="RefSeq" id="WP_016837981.1">
    <property type="nucleotide sequence ID" value="NZ_JAAXPW010000032.1"/>
</dbReference>
<protein>
    <submittedName>
        <fullName evidence="1">Flagellar operon protein (TIGR03826 family)</fullName>
    </submittedName>
</protein>
<reference evidence="1 2" key="1">
    <citation type="submission" date="2020-08" db="EMBL/GenBank/DDBJ databases">
        <title>Genomic Encyclopedia of Type Strains, Phase IV (KMG-IV): sequencing the most valuable type-strain genomes for metagenomic binning, comparative biology and taxonomic classification.</title>
        <authorList>
            <person name="Goeker M."/>
        </authorList>
    </citation>
    <scope>NUCLEOTIDE SEQUENCE [LARGE SCALE GENOMIC DNA]</scope>
    <source>
        <strain evidence="1 2">DSM 10633</strain>
    </source>
</reference>
<dbReference type="AlphaFoldDB" id="A0A840Q3X0"/>
<keyword evidence="1" id="KW-0969">Cilium</keyword>
<sequence>MAEIRNCPSCGEFFNYTGIRDVCYKCSQKEEEMYQIVYRFLRKRENRAATVDRIVEATGVDKELLFKWVRKGRLHPAVFPNLGYPCDNCGRLTKKGKLCESCVTELKSDLRTFEAAKEFRESIEKSERLTYLADKEKNKK</sequence>
<keyword evidence="1" id="KW-0282">Flagellum</keyword>
<comment type="caution">
    <text evidence="1">The sequence shown here is derived from an EMBL/GenBank/DDBJ whole genome shotgun (WGS) entry which is preliminary data.</text>
</comment>
<name>A0A840Q3X0_URETH</name>
<organism evidence="1 2">
    <name type="scientific">Ureibacillus thermosphaericus</name>
    <dbReference type="NCBI Taxonomy" id="51173"/>
    <lineage>
        <taxon>Bacteria</taxon>
        <taxon>Bacillati</taxon>
        <taxon>Bacillota</taxon>
        <taxon>Bacilli</taxon>
        <taxon>Bacillales</taxon>
        <taxon>Caryophanaceae</taxon>
        <taxon>Ureibacillus</taxon>
    </lineage>
</organism>
<proteinExistence type="predicted"/>
<dbReference type="EMBL" id="JACHGZ010000027">
    <property type="protein sequence ID" value="MBB5149716.1"/>
    <property type="molecule type" value="Genomic_DNA"/>
</dbReference>
<evidence type="ECO:0000313" key="1">
    <source>
        <dbReference type="EMBL" id="MBB5149716.1"/>
    </source>
</evidence>
<dbReference type="Proteomes" id="UP000557217">
    <property type="component" value="Unassembled WGS sequence"/>
</dbReference>